<reference evidence="3" key="1">
    <citation type="journal article" date="2022" name="Front. Genet.">
        <title>Chromosome-Scale Assembly of the Dendrobium nobile Genome Provides Insights Into the Molecular Mechanism of the Biosynthesis of the Medicinal Active Ingredient of Dendrobium.</title>
        <authorList>
            <person name="Xu Q."/>
            <person name="Niu S.-C."/>
            <person name="Li K.-L."/>
            <person name="Zheng P.-J."/>
            <person name="Zhang X.-J."/>
            <person name="Jia Y."/>
            <person name="Liu Y."/>
            <person name="Niu Y.-X."/>
            <person name="Yu L.-H."/>
            <person name="Chen D.-F."/>
            <person name="Zhang G.-Q."/>
        </authorList>
    </citation>
    <scope>NUCLEOTIDE SEQUENCE</scope>
    <source>
        <tissue evidence="3">Leaf</tissue>
    </source>
</reference>
<gene>
    <name evidence="3" type="ORF">KFK09_008220</name>
</gene>
<dbReference type="Proteomes" id="UP000829196">
    <property type="component" value="Unassembled WGS sequence"/>
</dbReference>
<dbReference type="PANTHER" id="PTHR36742">
    <property type="entry name" value="MYOSIN-G HEAVY CHAIN-LIKE PROTEIN"/>
    <property type="match status" value="1"/>
</dbReference>
<evidence type="ECO:0000256" key="2">
    <source>
        <dbReference type="SAM" id="Phobius"/>
    </source>
</evidence>
<protein>
    <submittedName>
        <fullName evidence="3">Uncharacterized protein</fullName>
    </submittedName>
</protein>
<keyword evidence="2" id="KW-0812">Transmembrane</keyword>
<accession>A0A8T3BMI7</accession>
<dbReference type="PANTHER" id="PTHR36742:SF1">
    <property type="entry name" value="MYOSIN-G HEAVY CHAIN-LIKE PROTEIN"/>
    <property type="match status" value="1"/>
</dbReference>
<evidence type="ECO:0000256" key="1">
    <source>
        <dbReference type="SAM" id="MobiDB-lite"/>
    </source>
</evidence>
<feature type="compositionally biased region" description="Polar residues" evidence="1">
    <location>
        <begin position="47"/>
        <end position="61"/>
    </location>
</feature>
<evidence type="ECO:0000313" key="3">
    <source>
        <dbReference type="EMBL" id="KAI0515555.1"/>
    </source>
</evidence>
<feature type="transmembrane region" description="Helical" evidence="2">
    <location>
        <begin position="129"/>
        <end position="151"/>
    </location>
</feature>
<evidence type="ECO:0000313" key="4">
    <source>
        <dbReference type="Proteomes" id="UP000829196"/>
    </source>
</evidence>
<dbReference type="AlphaFoldDB" id="A0A8T3BMI7"/>
<organism evidence="3 4">
    <name type="scientific">Dendrobium nobile</name>
    <name type="common">Orchid</name>
    <dbReference type="NCBI Taxonomy" id="94219"/>
    <lineage>
        <taxon>Eukaryota</taxon>
        <taxon>Viridiplantae</taxon>
        <taxon>Streptophyta</taxon>
        <taxon>Embryophyta</taxon>
        <taxon>Tracheophyta</taxon>
        <taxon>Spermatophyta</taxon>
        <taxon>Magnoliopsida</taxon>
        <taxon>Liliopsida</taxon>
        <taxon>Asparagales</taxon>
        <taxon>Orchidaceae</taxon>
        <taxon>Epidendroideae</taxon>
        <taxon>Malaxideae</taxon>
        <taxon>Dendrobiinae</taxon>
        <taxon>Dendrobium</taxon>
    </lineage>
</organism>
<comment type="caution">
    <text evidence="3">The sequence shown here is derived from an EMBL/GenBank/DDBJ whole genome shotgun (WGS) entry which is preliminary data.</text>
</comment>
<keyword evidence="2" id="KW-1133">Transmembrane helix</keyword>
<sequence length="160" mass="17751">MATRIAPSPLPAASLRFQISERLSTKSHALFINPYGADKKPSLPCRASQSDNVAEEQSATGYESGGDTARPTIREQLAELTRGRDEDFTLQLGKKMKESLKKLNILTVSQRRNIKRQTYLNEVSRRNDVTFFATIGAFILLPPLVILAAAIQTGYVQLFP</sequence>
<dbReference type="GO" id="GO:0009507">
    <property type="term" value="C:chloroplast"/>
    <property type="evidence" value="ECO:0007669"/>
    <property type="project" value="TreeGrafter"/>
</dbReference>
<keyword evidence="4" id="KW-1185">Reference proteome</keyword>
<feature type="region of interest" description="Disordered" evidence="1">
    <location>
        <begin position="41"/>
        <end position="71"/>
    </location>
</feature>
<name>A0A8T3BMI7_DENNO</name>
<dbReference type="EMBL" id="JAGYWB010000007">
    <property type="protein sequence ID" value="KAI0515555.1"/>
    <property type="molecule type" value="Genomic_DNA"/>
</dbReference>
<proteinExistence type="predicted"/>
<dbReference type="OrthoDB" id="531455at2759"/>
<keyword evidence="2" id="KW-0472">Membrane</keyword>